<protein>
    <submittedName>
        <fullName evidence="2">Uncharacterized protein</fullName>
    </submittedName>
</protein>
<name>A0A9P5VBJ8_9FUNG</name>
<dbReference type="AlphaFoldDB" id="A0A9P5VBJ8"/>
<dbReference type="Proteomes" id="UP000748756">
    <property type="component" value="Unassembled WGS sequence"/>
</dbReference>
<dbReference type="EMBL" id="JAAAUQ010000368">
    <property type="protein sequence ID" value="KAF9150919.1"/>
    <property type="molecule type" value="Genomic_DNA"/>
</dbReference>
<comment type="caution">
    <text evidence="2">The sequence shown here is derived from an EMBL/GenBank/DDBJ whole genome shotgun (WGS) entry which is preliminary data.</text>
</comment>
<reference evidence="2" key="1">
    <citation type="journal article" date="2020" name="Fungal Divers.">
        <title>Resolving the Mortierellaceae phylogeny through synthesis of multi-gene phylogenetics and phylogenomics.</title>
        <authorList>
            <person name="Vandepol N."/>
            <person name="Liber J."/>
            <person name="Desiro A."/>
            <person name="Na H."/>
            <person name="Kennedy M."/>
            <person name="Barry K."/>
            <person name="Grigoriev I.V."/>
            <person name="Miller A.N."/>
            <person name="O'Donnell K."/>
            <person name="Stajich J.E."/>
            <person name="Bonito G."/>
        </authorList>
    </citation>
    <scope>NUCLEOTIDE SEQUENCE</scope>
    <source>
        <strain evidence="2">NRRL 6426</strain>
    </source>
</reference>
<feature type="region of interest" description="Disordered" evidence="1">
    <location>
        <begin position="49"/>
        <end position="75"/>
    </location>
</feature>
<evidence type="ECO:0000256" key="1">
    <source>
        <dbReference type="SAM" id="MobiDB-lite"/>
    </source>
</evidence>
<sequence length="114" mass="13075">MFRHVDSKPSQTFELHELRNQIEFTFDRHHEAVFSWTNVSNTRMESLSETLTKRKSTSSCIPRPNRGSFRNTSAPSSRSTFLWIARLPHVEGLLISKNAGRSGLHQSDVMVPHP</sequence>
<evidence type="ECO:0000313" key="3">
    <source>
        <dbReference type="Proteomes" id="UP000748756"/>
    </source>
</evidence>
<accession>A0A9P5VBJ8</accession>
<organism evidence="2 3">
    <name type="scientific">Linnemannia schmuckeri</name>
    <dbReference type="NCBI Taxonomy" id="64567"/>
    <lineage>
        <taxon>Eukaryota</taxon>
        <taxon>Fungi</taxon>
        <taxon>Fungi incertae sedis</taxon>
        <taxon>Mucoromycota</taxon>
        <taxon>Mortierellomycotina</taxon>
        <taxon>Mortierellomycetes</taxon>
        <taxon>Mortierellales</taxon>
        <taxon>Mortierellaceae</taxon>
        <taxon>Linnemannia</taxon>
    </lineage>
</organism>
<evidence type="ECO:0000313" key="2">
    <source>
        <dbReference type="EMBL" id="KAF9150919.1"/>
    </source>
</evidence>
<proteinExistence type="predicted"/>
<keyword evidence="3" id="KW-1185">Reference proteome</keyword>
<gene>
    <name evidence="2" type="ORF">BG015_007248</name>
</gene>